<sequence>MTDEEDKDENYYLREEEVLAVESIYENAFSYTRLPEGIYSGKLTINVEVEGPIELNILGEETMKVQYLTPVSLGFTLSKEYPEVSPEYNLSCLWLTEEQLDTLRERLDAIWEMERSVILFTFADYIQHNLIDALDIHFPLLIKSEDGRAMLEQLNDYDRERKNEDFIHGYYDCNICFEEKRGEYCVQLDQCNHIFCLNCLRGYFEMLIEEGMVMTVRCPHLDCRKSQQRLSASTIQHIVGSQFYERYEKLYNKQILESDPNVIWCPRLDCQAPVRKESETEKLCICSKCGFAFCQYCSKTWHGSKVFCQVENRNRVVQEFLSATDYVKGIMEVRYGKKHLATLVRNYLEHMETQKWLRSNAMPCPSCNTSIEKTHGCNHMKCLVCNSHFCYLCGSIIDKDNPYKHFNAQTSSCHMLLFEGVEIEEPFELDDILFEEF</sequence>
<dbReference type="Gene3D" id="3.10.110.10">
    <property type="entry name" value="Ubiquitin Conjugating Enzyme"/>
    <property type="match status" value="1"/>
</dbReference>
<evidence type="ECO:0000256" key="4">
    <source>
        <dbReference type="ARBA" id="ARBA00022679"/>
    </source>
</evidence>
<dbReference type="PROSITE" id="PS50089">
    <property type="entry name" value="ZF_RING_2"/>
    <property type="match status" value="1"/>
</dbReference>
<dbReference type="CDD" id="cd20354">
    <property type="entry name" value="Rcat_RBR_RNF14"/>
    <property type="match status" value="1"/>
</dbReference>
<keyword evidence="5" id="KW-0479">Metal-binding</keyword>
<keyword evidence="7 11" id="KW-0863">Zinc-finger</keyword>
<dbReference type="EMBL" id="JASJQH010007718">
    <property type="protein sequence ID" value="KAK9702495.1"/>
    <property type="molecule type" value="Genomic_DNA"/>
</dbReference>
<dbReference type="Proteomes" id="UP001479436">
    <property type="component" value="Unassembled WGS sequence"/>
</dbReference>
<comment type="pathway">
    <text evidence="2">Protein modification; protein ubiquitination.</text>
</comment>
<dbReference type="PROSITE" id="PS50908">
    <property type="entry name" value="RWD"/>
    <property type="match status" value="1"/>
</dbReference>
<evidence type="ECO:0000256" key="1">
    <source>
        <dbReference type="ARBA" id="ARBA00001798"/>
    </source>
</evidence>
<keyword evidence="6" id="KW-0677">Repeat</keyword>
<comment type="catalytic activity">
    <reaction evidence="1">
        <text>[E2 ubiquitin-conjugating enzyme]-S-ubiquitinyl-L-cysteine + [acceptor protein]-L-lysine = [E2 ubiquitin-conjugating enzyme]-L-cysteine + [acceptor protein]-N(6)-ubiquitinyl-L-lysine.</text>
        <dbReference type="EC" id="2.3.2.31"/>
    </reaction>
</comment>
<dbReference type="InterPro" id="IPR013083">
    <property type="entry name" value="Znf_RING/FYVE/PHD"/>
</dbReference>
<dbReference type="CDD" id="cd20341">
    <property type="entry name" value="BRcat_RBR_RNF14"/>
    <property type="match status" value="1"/>
</dbReference>
<dbReference type="Pfam" id="PF01485">
    <property type="entry name" value="IBR"/>
    <property type="match status" value="1"/>
</dbReference>
<dbReference type="EC" id="2.3.2.31" evidence="3"/>
<evidence type="ECO:0000256" key="6">
    <source>
        <dbReference type="ARBA" id="ARBA00022737"/>
    </source>
</evidence>
<name>A0ABR2VUE9_9FUNG</name>
<dbReference type="InterPro" id="IPR047548">
    <property type="entry name" value="Rcat_RBR_RNF14"/>
</dbReference>
<accession>A0ABR2VUE9</accession>
<dbReference type="SUPFAM" id="SSF54495">
    <property type="entry name" value="UBC-like"/>
    <property type="match status" value="1"/>
</dbReference>
<dbReference type="Gene3D" id="2.20.25.20">
    <property type="match status" value="1"/>
</dbReference>
<feature type="domain" description="RING-type" evidence="12">
    <location>
        <begin position="173"/>
        <end position="219"/>
    </location>
</feature>
<organism evidence="15 16">
    <name type="scientific">Basidiobolus ranarum</name>
    <dbReference type="NCBI Taxonomy" id="34480"/>
    <lineage>
        <taxon>Eukaryota</taxon>
        <taxon>Fungi</taxon>
        <taxon>Fungi incertae sedis</taxon>
        <taxon>Zoopagomycota</taxon>
        <taxon>Entomophthoromycotina</taxon>
        <taxon>Basidiobolomycetes</taxon>
        <taxon>Basidiobolales</taxon>
        <taxon>Basidiobolaceae</taxon>
        <taxon>Basidiobolus</taxon>
    </lineage>
</organism>
<dbReference type="InterPro" id="IPR016135">
    <property type="entry name" value="UBQ-conjugating_enzyme/RWD"/>
</dbReference>
<dbReference type="InterPro" id="IPR044066">
    <property type="entry name" value="TRIAD_supradom"/>
</dbReference>
<dbReference type="PROSITE" id="PS00518">
    <property type="entry name" value="ZF_RING_1"/>
    <property type="match status" value="1"/>
</dbReference>
<evidence type="ECO:0000256" key="9">
    <source>
        <dbReference type="ARBA" id="ARBA00022833"/>
    </source>
</evidence>
<keyword evidence="9" id="KW-0862">Zinc</keyword>
<dbReference type="Pfam" id="PF22191">
    <property type="entry name" value="IBR_1"/>
    <property type="match status" value="1"/>
</dbReference>
<keyword evidence="8" id="KW-0833">Ubl conjugation pathway</keyword>
<evidence type="ECO:0000313" key="15">
    <source>
        <dbReference type="EMBL" id="KAK9702495.1"/>
    </source>
</evidence>
<dbReference type="PROSITE" id="PS51873">
    <property type="entry name" value="TRIAD"/>
    <property type="match status" value="1"/>
</dbReference>
<dbReference type="SMART" id="SM00591">
    <property type="entry name" value="RWD"/>
    <property type="match status" value="1"/>
</dbReference>
<evidence type="ECO:0000259" key="13">
    <source>
        <dbReference type="PROSITE" id="PS50908"/>
    </source>
</evidence>
<dbReference type="InterPro" id="IPR002867">
    <property type="entry name" value="IBR_dom"/>
</dbReference>
<protein>
    <recommendedName>
        <fullName evidence="3">RBR-type E3 ubiquitin transferase</fullName>
        <ecNumber evidence="3">2.3.2.31</ecNumber>
    </recommendedName>
</protein>
<evidence type="ECO:0000313" key="16">
    <source>
        <dbReference type="Proteomes" id="UP001479436"/>
    </source>
</evidence>
<evidence type="ECO:0000259" key="12">
    <source>
        <dbReference type="PROSITE" id="PS50089"/>
    </source>
</evidence>
<evidence type="ECO:0000256" key="2">
    <source>
        <dbReference type="ARBA" id="ARBA00004906"/>
    </source>
</evidence>
<evidence type="ECO:0000256" key="11">
    <source>
        <dbReference type="PROSITE-ProRule" id="PRU00175"/>
    </source>
</evidence>
<dbReference type="SUPFAM" id="SSF57850">
    <property type="entry name" value="RING/U-box"/>
    <property type="match status" value="3"/>
</dbReference>
<comment type="caution">
    <text evidence="15">The sequence shown here is derived from an EMBL/GenBank/DDBJ whole genome shotgun (WGS) entry which is preliminary data.</text>
</comment>
<evidence type="ECO:0000256" key="5">
    <source>
        <dbReference type="ARBA" id="ARBA00022723"/>
    </source>
</evidence>
<dbReference type="InterPro" id="IPR017907">
    <property type="entry name" value="Znf_RING_CS"/>
</dbReference>
<evidence type="ECO:0000256" key="8">
    <source>
        <dbReference type="ARBA" id="ARBA00022786"/>
    </source>
</evidence>
<proteinExistence type="inferred from homology"/>
<dbReference type="InterPro" id="IPR006575">
    <property type="entry name" value="RWD_dom"/>
</dbReference>
<feature type="domain" description="RWD" evidence="13">
    <location>
        <begin position="16"/>
        <end position="133"/>
    </location>
</feature>
<evidence type="ECO:0000259" key="14">
    <source>
        <dbReference type="PROSITE" id="PS51873"/>
    </source>
</evidence>
<evidence type="ECO:0000256" key="7">
    <source>
        <dbReference type="ARBA" id="ARBA00022771"/>
    </source>
</evidence>
<dbReference type="PANTHER" id="PTHR11685">
    <property type="entry name" value="RBR FAMILY RING FINGER AND IBR DOMAIN-CONTAINING"/>
    <property type="match status" value="1"/>
</dbReference>
<dbReference type="CDD" id="cd23820">
    <property type="entry name" value="RWD_RNF14"/>
    <property type="match status" value="1"/>
</dbReference>
<evidence type="ECO:0000256" key="3">
    <source>
        <dbReference type="ARBA" id="ARBA00012251"/>
    </source>
</evidence>
<dbReference type="InterPro" id="IPR031127">
    <property type="entry name" value="E3_UB_ligase_RBR"/>
</dbReference>
<keyword evidence="16" id="KW-1185">Reference proteome</keyword>
<dbReference type="SMART" id="SM00647">
    <property type="entry name" value="IBR"/>
    <property type="match status" value="2"/>
</dbReference>
<dbReference type="Pfam" id="PF05773">
    <property type="entry name" value="RWD"/>
    <property type="match status" value="1"/>
</dbReference>
<feature type="domain" description="RING-type" evidence="14">
    <location>
        <begin position="169"/>
        <end position="417"/>
    </location>
</feature>
<reference evidence="15 16" key="1">
    <citation type="submission" date="2023-04" db="EMBL/GenBank/DDBJ databases">
        <title>Genome of Basidiobolus ranarum AG-B5.</title>
        <authorList>
            <person name="Stajich J.E."/>
            <person name="Carter-House D."/>
            <person name="Gryganskyi A."/>
        </authorList>
    </citation>
    <scope>NUCLEOTIDE SEQUENCE [LARGE SCALE GENOMIC DNA]</scope>
    <source>
        <strain evidence="15 16">AG-B5</strain>
    </source>
</reference>
<evidence type="ECO:0000256" key="10">
    <source>
        <dbReference type="ARBA" id="ARBA00044508"/>
    </source>
</evidence>
<keyword evidence="4" id="KW-0808">Transferase</keyword>
<gene>
    <name evidence="15" type="ORF">K7432_011204</name>
</gene>
<comment type="similarity">
    <text evidence="10">Belongs to the RBR family. RNF14 subfamily.</text>
</comment>
<dbReference type="Gene3D" id="1.20.120.1750">
    <property type="match status" value="1"/>
</dbReference>
<dbReference type="InterPro" id="IPR001841">
    <property type="entry name" value="Znf_RING"/>
</dbReference>
<dbReference type="Gene3D" id="3.30.40.10">
    <property type="entry name" value="Zinc/RING finger domain, C3HC4 (zinc finger)"/>
    <property type="match status" value="1"/>
</dbReference>